<evidence type="ECO:0000313" key="3">
    <source>
        <dbReference type="Proteomes" id="UP000349468"/>
    </source>
</evidence>
<reference evidence="2 3" key="1">
    <citation type="submission" date="2019-09" db="EMBL/GenBank/DDBJ databases">
        <authorList>
            <person name="Chandra G."/>
            <person name="Truman W A."/>
        </authorList>
    </citation>
    <scope>NUCLEOTIDE SEQUENCE [LARGE SCALE GENOMIC DNA]</scope>
    <source>
        <strain evidence="2">PS870</strain>
    </source>
</reference>
<dbReference type="EMBL" id="CABVIK010000014">
    <property type="protein sequence ID" value="VVP28778.1"/>
    <property type="molecule type" value="Genomic_DNA"/>
</dbReference>
<keyword evidence="1" id="KW-0812">Transmembrane</keyword>
<sequence length="36" mass="4115">MDSQPAPIFFATCVPLPAVLLRKRIHRRAANQRARL</sequence>
<dbReference type="Proteomes" id="UP000349468">
    <property type="component" value="Unassembled WGS sequence"/>
</dbReference>
<evidence type="ECO:0000256" key="1">
    <source>
        <dbReference type="SAM" id="Phobius"/>
    </source>
</evidence>
<accession>A0A5E7MV89</accession>
<proteinExistence type="predicted"/>
<keyword evidence="1" id="KW-1133">Transmembrane helix</keyword>
<keyword evidence="1" id="KW-0472">Membrane</keyword>
<evidence type="ECO:0000313" key="2">
    <source>
        <dbReference type="EMBL" id="VVP28778.1"/>
    </source>
</evidence>
<name>A0A5E7MV89_PSEFL</name>
<dbReference type="AlphaFoldDB" id="A0A5E7MV89"/>
<organism evidence="2 3">
    <name type="scientific">Pseudomonas fluorescens</name>
    <dbReference type="NCBI Taxonomy" id="294"/>
    <lineage>
        <taxon>Bacteria</taxon>
        <taxon>Pseudomonadati</taxon>
        <taxon>Pseudomonadota</taxon>
        <taxon>Gammaproteobacteria</taxon>
        <taxon>Pseudomonadales</taxon>
        <taxon>Pseudomonadaceae</taxon>
        <taxon>Pseudomonas</taxon>
    </lineage>
</organism>
<protein>
    <submittedName>
        <fullName evidence="2">Uncharacterized protein</fullName>
    </submittedName>
</protein>
<feature type="transmembrane region" description="Helical" evidence="1">
    <location>
        <begin position="6"/>
        <end position="25"/>
    </location>
</feature>
<gene>
    <name evidence="2" type="ORF">PS870_04209</name>
</gene>